<name>N0AYK6_9HYPH</name>
<evidence type="ECO:0000313" key="2">
    <source>
        <dbReference type="EMBL" id="AGK56224.1"/>
    </source>
</evidence>
<keyword evidence="3" id="KW-1185">Reference proteome</keyword>
<reference evidence="2 3" key="1">
    <citation type="journal article" date="2013" name="Genome Announc.">
        <title>Genome sequences for three denitrifying bacterial strains isolated from a uranium- and nitrate-contaminated subsurface environment.</title>
        <authorList>
            <person name="Venkatramanan R."/>
            <person name="Prakash O."/>
            <person name="Woyke T."/>
            <person name="Chain P."/>
            <person name="Goodwin L.A."/>
            <person name="Watson D."/>
            <person name="Brooks S."/>
            <person name="Kostka J.E."/>
            <person name="Green S.J."/>
        </authorList>
    </citation>
    <scope>NUCLEOTIDE SEQUENCE [LARGE SCALE GENOMIC DNA]</scope>
    <source>
        <strain evidence="2 3">1NES1</strain>
    </source>
</reference>
<gene>
    <name evidence="2" type="ORF">HYPDE_22688</name>
</gene>
<evidence type="ECO:0000313" key="3">
    <source>
        <dbReference type="Proteomes" id="UP000005952"/>
    </source>
</evidence>
<organism evidence="2 3">
    <name type="scientific">Hyphomicrobium denitrificans 1NES1</name>
    <dbReference type="NCBI Taxonomy" id="670307"/>
    <lineage>
        <taxon>Bacteria</taxon>
        <taxon>Pseudomonadati</taxon>
        <taxon>Pseudomonadota</taxon>
        <taxon>Alphaproteobacteria</taxon>
        <taxon>Hyphomicrobiales</taxon>
        <taxon>Hyphomicrobiaceae</taxon>
        <taxon>Hyphomicrobium</taxon>
    </lineage>
</organism>
<feature type="transmembrane region" description="Helical" evidence="1">
    <location>
        <begin position="63"/>
        <end position="85"/>
    </location>
</feature>
<accession>N0AYK6</accession>
<dbReference type="EMBL" id="CP005587">
    <property type="protein sequence ID" value="AGK56224.1"/>
    <property type="molecule type" value="Genomic_DNA"/>
</dbReference>
<dbReference type="Proteomes" id="UP000005952">
    <property type="component" value="Chromosome"/>
</dbReference>
<feature type="transmembrane region" description="Helical" evidence="1">
    <location>
        <begin position="105"/>
        <end position="123"/>
    </location>
</feature>
<keyword evidence="1" id="KW-0812">Transmembrane</keyword>
<proteinExistence type="predicted"/>
<dbReference type="KEGG" id="hdt:HYPDE_22688"/>
<protein>
    <submittedName>
        <fullName evidence="2">Uncharacterized protein</fullName>
    </submittedName>
</protein>
<dbReference type="OrthoDB" id="250722at2"/>
<keyword evidence="1" id="KW-0472">Membrane</keyword>
<keyword evidence="1" id="KW-1133">Transmembrane helix</keyword>
<dbReference type="STRING" id="670307.HYPDE_22688"/>
<dbReference type="HOGENOM" id="CLU_1146274_0_0_5"/>
<dbReference type="AlphaFoldDB" id="N0AYK6"/>
<dbReference type="RefSeq" id="WP_015596262.1">
    <property type="nucleotide sequence ID" value="NC_021172.1"/>
</dbReference>
<dbReference type="eggNOG" id="ENOG502ZSEY">
    <property type="taxonomic scope" value="Bacteria"/>
</dbReference>
<evidence type="ECO:0000256" key="1">
    <source>
        <dbReference type="SAM" id="Phobius"/>
    </source>
</evidence>
<sequence length="253" mass="28122">MAKKKEDRYRSLDANKIIETLEKLEQRIAERFPGSGLSRVCAELIAVARQTSERIESVSRPNWTLRTLLVCLVGGAFAILFYLISQATAFKGTDEWAEALQGLDALFNIAVLLGGAAFFISTLETRWKRARTLSALHELRSIVHVIDMHQLTKDPSTMGVARTSNSPNRDLTPFSLMRYLDYCSEMLSMTAKCAALYAASLSDAVVVDTVGDIERLTSELSSKIWQKITMVQSLEDRDVPGPVISYRPTVQGS</sequence>